<evidence type="ECO:0000313" key="4">
    <source>
        <dbReference type="Proteomes" id="UP001170954"/>
    </source>
</evidence>
<evidence type="ECO:0000259" key="1">
    <source>
        <dbReference type="Pfam" id="PF20405"/>
    </source>
</evidence>
<reference evidence="3" key="2">
    <citation type="journal article" date="2022" name="Sci. Total Environ.">
        <title>Prevalence, transmission, and molecular epidemiology of tet(X)-positive bacteria among humans, animals, and environmental niches in China: An epidemiological, and genomic-based study.</title>
        <authorList>
            <person name="Dong N."/>
            <person name="Zeng Y."/>
            <person name="Cai C."/>
            <person name="Sun C."/>
            <person name="Lu J."/>
            <person name="Liu C."/>
            <person name="Zhou H."/>
            <person name="Sun Q."/>
            <person name="Shu L."/>
            <person name="Wang H."/>
            <person name="Wang Y."/>
            <person name="Wang S."/>
            <person name="Wu C."/>
            <person name="Chan E.W."/>
            <person name="Chen G."/>
            <person name="Shen Z."/>
            <person name="Chen S."/>
            <person name="Zhang R."/>
        </authorList>
    </citation>
    <scope>NUCLEOTIDE SEQUENCE</scope>
    <source>
        <strain evidence="3">R1692</strain>
    </source>
</reference>
<keyword evidence="4" id="KW-1185">Reference proteome</keyword>
<comment type="caution">
    <text evidence="3">The sequence shown here is derived from an EMBL/GenBank/DDBJ whole genome shotgun (WGS) entry which is preliminary data.</text>
</comment>
<proteinExistence type="predicted"/>
<gene>
    <name evidence="3" type="ORF">HX018_19555</name>
</gene>
<feature type="domain" description="DUF6695" evidence="1">
    <location>
        <begin position="263"/>
        <end position="335"/>
    </location>
</feature>
<evidence type="ECO:0000259" key="2">
    <source>
        <dbReference type="Pfam" id="PF25218"/>
    </source>
</evidence>
<dbReference type="Pfam" id="PF25218">
    <property type="entry name" value="TseH"/>
    <property type="match status" value="1"/>
</dbReference>
<dbReference type="Proteomes" id="UP001170954">
    <property type="component" value="Unassembled WGS sequence"/>
</dbReference>
<reference evidence="3" key="1">
    <citation type="submission" date="2020-06" db="EMBL/GenBank/DDBJ databases">
        <authorList>
            <person name="Dong N."/>
        </authorList>
    </citation>
    <scope>NUCLEOTIDE SEQUENCE</scope>
    <source>
        <strain evidence="3">R1692</strain>
    </source>
</reference>
<accession>A0ABT7NU19</accession>
<dbReference type="RefSeq" id="WP_149526044.1">
    <property type="nucleotide sequence ID" value="NZ_CP030848.1"/>
</dbReference>
<dbReference type="EMBL" id="JACAGK010000096">
    <property type="protein sequence ID" value="MDM1050438.1"/>
    <property type="molecule type" value="Genomic_DNA"/>
</dbReference>
<evidence type="ECO:0000313" key="3">
    <source>
        <dbReference type="EMBL" id="MDM1050438.1"/>
    </source>
</evidence>
<dbReference type="InterPro" id="IPR057382">
    <property type="entry name" value="TseH"/>
</dbReference>
<feature type="domain" description="Type VI secretion system effector TseH-like" evidence="2">
    <location>
        <begin position="9"/>
        <end position="172"/>
    </location>
</feature>
<organism evidence="3 4">
    <name type="scientific">Sphingobacterium hotanense</name>
    <dbReference type="NCBI Taxonomy" id="649196"/>
    <lineage>
        <taxon>Bacteria</taxon>
        <taxon>Pseudomonadati</taxon>
        <taxon>Bacteroidota</taxon>
        <taxon>Sphingobacteriia</taxon>
        <taxon>Sphingobacteriales</taxon>
        <taxon>Sphingobacteriaceae</taxon>
        <taxon>Sphingobacterium</taxon>
    </lineage>
</organism>
<dbReference type="Pfam" id="PF20405">
    <property type="entry name" value="DUF6695"/>
    <property type="match status" value="1"/>
</dbReference>
<sequence length="349" mass="39283">MMHTYQDIAIPIAWPDQTARGDELWFKVLKALGIVKNLNFRIGHAAILLIERNSGQVKYFDFGRYICPRGYGRARSAAFDPRLKVHTLAQFSTAKELMNLEEILAELSMMEEATHGGGRLLCSVSQDISFQKAAAYAEALVNKGPVLYGALAARNNSCSRYVAQILVEGMMQDDQRISKILYPESLKASPTSNVVNANLDGIVYCYAKQHLEEWKMNRKESLKFQVNQLTDNFSSKRSKDLPQDAVLGLLGEPARPAHVPKHATWLGGLGEGCWFALSEQGDHYEITKYNYKGAVDYTVAVNPIGKFDSLANFEFTYDIHYKQHIIKQVENNITFLAKEVHSNQIKQSI</sequence>
<protein>
    <submittedName>
        <fullName evidence="3">Uncharacterized protein</fullName>
    </submittedName>
</protein>
<dbReference type="InterPro" id="IPR046517">
    <property type="entry name" value="DUF6695"/>
</dbReference>
<name>A0ABT7NU19_9SPHI</name>